<keyword evidence="3" id="KW-0032">Aminotransferase</keyword>
<accession>A0ABP9A3Y8</accession>
<keyword evidence="3" id="KW-0808">Transferase</keyword>
<evidence type="ECO:0000256" key="2">
    <source>
        <dbReference type="RuleBase" id="RU004508"/>
    </source>
</evidence>
<dbReference type="EMBL" id="BAABHO010000001">
    <property type="protein sequence ID" value="GAA4773227.1"/>
    <property type="molecule type" value="Genomic_DNA"/>
</dbReference>
<dbReference type="GO" id="GO:0008483">
    <property type="term" value="F:transaminase activity"/>
    <property type="evidence" value="ECO:0007669"/>
    <property type="project" value="UniProtKB-KW"/>
</dbReference>
<dbReference type="InterPro" id="IPR015424">
    <property type="entry name" value="PyrdxlP-dep_Trfase"/>
</dbReference>
<dbReference type="Gene3D" id="3.90.1150.10">
    <property type="entry name" value="Aspartate Aminotransferase, domain 1"/>
    <property type="match status" value="1"/>
</dbReference>
<comment type="similarity">
    <text evidence="2">Belongs to the DegT/DnrJ/EryC1 family.</text>
</comment>
<dbReference type="Gene3D" id="3.40.640.10">
    <property type="entry name" value="Type I PLP-dependent aspartate aminotransferase-like (Major domain)"/>
    <property type="match status" value="1"/>
</dbReference>
<dbReference type="InterPro" id="IPR015421">
    <property type="entry name" value="PyrdxlP-dep_Trfase_major"/>
</dbReference>
<protein>
    <submittedName>
        <fullName evidence="3">DegT/DnrJ/EryC1/StrS aminotransferase family protein</fullName>
    </submittedName>
</protein>
<comment type="caution">
    <text evidence="3">The sequence shown here is derived from an EMBL/GenBank/DDBJ whole genome shotgun (WGS) entry which is preliminary data.</text>
</comment>
<dbReference type="PANTHER" id="PTHR30244:SF34">
    <property type="entry name" value="DTDP-4-AMINO-4,6-DIDEOXYGALACTOSE TRANSAMINASE"/>
    <property type="match status" value="1"/>
</dbReference>
<dbReference type="Proteomes" id="UP001500928">
    <property type="component" value="Unassembled WGS sequence"/>
</dbReference>
<dbReference type="PIRSF" id="PIRSF000390">
    <property type="entry name" value="PLP_StrS"/>
    <property type="match status" value="1"/>
</dbReference>
<dbReference type="Pfam" id="PF01041">
    <property type="entry name" value="DegT_DnrJ_EryC1"/>
    <property type="match status" value="1"/>
</dbReference>
<evidence type="ECO:0000313" key="3">
    <source>
        <dbReference type="EMBL" id="GAA4773227.1"/>
    </source>
</evidence>
<name>A0ABP9A3Y8_9PSEU</name>
<proteinExistence type="inferred from homology"/>
<gene>
    <name evidence="3" type="ORF">GCM10023200_02050</name>
</gene>
<dbReference type="RefSeq" id="WP_345410406.1">
    <property type="nucleotide sequence ID" value="NZ_BAABHO010000001.1"/>
</dbReference>
<sequence>MTATWDVPLTEIHMSDEDVAAVMDVYASGWLTMGPRTKEFETALAAFSGVSRAVAVSSGTAALHLACRAAGVGPGDEVIVPALTFLATAHAPRYCGATVVLADATSEHDPNVSVADVERRITPRTRAVIAVDLFGTSADTAALRLLCDRHGLVLIEDMAQAIGARRRDGAPAGSAADLACLSFFSKKQLPLGEGGAVLTGSDERAATVASLRSHAMTSGTWDRHRGHSESYDVVDIGHNYRLDEPRAALGLSRLRHLGDDLAARRHAVARYRARLAGVDGIALVGDDVDVACSSHFAFPVRTDTADLRIALRSELPVRGIQTTRYPVLSALAEYAEHADGSHPSATTFADRHVCLPLWGGIGDDAVDRVCDAVAAVCGA</sequence>
<reference evidence="4" key="1">
    <citation type="journal article" date="2019" name="Int. J. Syst. Evol. Microbiol.">
        <title>The Global Catalogue of Microorganisms (GCM) 10K type strain sequencing project: providing services to taxonomists for standard genome sequencing and annotation.</title>
        <authorList>
            <consortium name="The Broad Institute Genomics Platform"/>
            <consortium name="The Broad Institute Genome Sequencing Center for Infectious Disease"/>
            <person name="Wu L."/>
            <person name="Ma J."/>
        </authorList>
    </citation>
    <scope>NUCLEOTIDE SEQUENCE [LARGE SCALE GENOMIC DNA]</scope>
    <source>
        <strain evidence="4">JCM 17979</strain>
    </source>
</reference>
<comment type="cofactor">
    <cofactor evidence="1">
        <name>pyridoxal 5'-phosphate</name>
        <dbReference type="ChEBI" id="CHEBI:597326"/>
    </cofactor>
</comment>
<organism evidence="3 4">
    <name type="scientific">Actinomycetospora chlora</name>
    <dbReference type="NCBI Taxonomy" id="663608"/>
    <lineage>
        <taxon>Bacteria</taxon>
        <taxon>Bacillati</taxon>
        <taxon>Actinomycetota</taxon>
        <taxon>Actinomycetes</taxon>
        <taxon>Pseudonocardiales</taxon>
        <taxon>Pseudonocardiaceae</taxon>
        <taxon>Actinomycetospora</taxon>
    </lineage>
</organism>
<keyword evidence="2" id="KW-0663">Pyridoxal phosphate</keyword>
<keyword evidence="4" id="KW-1185">Reference proteome</keyword>
<dbReference type="InterPro" id="IPR000653">
    <property type="entry name" value="DegT/StrS_aminotransferase"/>
</dbReference>
<dbReference type="SUPFAM" id="SSF53383">
    <property type="entry name" value="PLP-dependent transferases"/>
    <property type="match status" value="1"/>
</dbReference>
<dbReference type="CDD" id="cd00616">
    <property type="entry name" value="AHBA_syn"/>
    <property type="match status" value="1"/>
</dbReference>
<dbReference type="InterPro" id="IPR015422">
    <property type="entry name" value="PyrdxlP-dep_Trfase_small"/>
</dbReference>
<evidence type="ECO:0000313" key="4">
    <source>
        <dbReference type="Proteomes" id="UP001500928"/>
    </source>
</evidence>
<evidence type="ECO:0000256" key="1">
    <source>
        <dbReference type="ARBA" id="ARBA00001933"/>
    </source>
</evidence>
<dbReference type="PANTHER" id="PTHR30244">
    <property type="entry name" value="TRANSAMINASE"/>
    <property type="match status" value="1"/>
</dbReference>